<organism evidence="7 8">
    <name type="scientific">Leptobrachium leishanense</name>
    <name type="common">Leishan spiny toad</name>
    <dbReference type="NCBI Taxonomy" id="445787"/>
    <lineage>
        <taxon>Eukaryota</taxon>
        <taxon>Metazoa</taxon>
        <taxon>Chordata</taxon>
        <taxon>Craniata</taxon>
        <taxon>Vertebrata</taxon>
        <taxon>Euteleostomi</taxon>
        <taxon>Amphibia</taxon>
        <taxon>Batrachia</taxon>
        <taxon>Anura</taxon>
        <taxon>Pelobatoidea</taxon>
        <taxon>Megophryidae</taxon>
        <taxon>Leptobrachium</taxon>
    </lineage>
</organism>
<dbReference type="InterPro" id="IPR018039">
    <property type="entry name" value="IF_conserved"/>
</dbReference>
<keyword evidence="2 4" id="KW-0403">Intermediate filament</keyword>
<dbReference type="GO" id="GO:0005882">
    <property type="term" value="C:intermediate filament"/>
    <property type="evidence" value="ECO:0007669"/>
    <property type="project" value="UniProtKB-KW"/>
</dbReference>
<dbReference type="Ensembl" id="ENSLLET00000038717.1">
    <property type="protein sequence ID" value="ENSLLEP00000037283.1"/>
    <property type="gene ID" value="ENSLLEG00000023614.1"/>
</dbReference>
<protein>
    <recommendedName>
        <fullName evidence="6">IF rod domain-containing protein</fullName>
    </recommendedName>
</protein>
<accession>A0A8C5QG46</accession>
<name>A0A8C5QG46_9ANUR</name>
<feature type="domain" description="IF rod" evidence="6">
    <location>
        <begin position="81"/>
        <end position="392"/>
    </location>
</feature>
<dbReference type="Gene3D" id="1.20.5.1160">
    <property type="entry name" value="Vasodilator-stimulated phosphoprotein"/>
    <property type="match status" value="1"/>
</dbReference>
<evidence type="ECO:0000256" key="2">
    <source>
        <dbReference type="ARBA" id="ARBA00022754"/>
    </source>
</evidence>
<dbReference type="GO" id="GO:0045109">
    <property type="term" value="P:intermediate filament organization"/>
    <property type="evidence" value="ECO:0007669"/>
    <property type="project" value="TreeGrafter"/>
</dbReference>
<dbReference type="InterPro" id="IPR039008">
    <property type="entry name" value="IF_rod_dom"/>
</dbReference>
<evidence type="ECO:0000256" key="4">
    <source>
        <dbReference type="RuleBase" id="RU000685"/>
    </source>
</evidence>
<dbReference type="GO" id="GO:0030855">
    <property type="term" value="P:epithelial cell differentiation"/>
    <property type="evidence" value="ECO:0007669"/>
    <property type="project" value="TreeGrafter"/>
</dbReference>
<dbReference type="SUPFAM" id="SSF64593">
    <property type="entry name" value="Intermediate filament protein, coiled coil region"/>
    <property type="match status" value="2"/>
</dbReference>
<dbReference type="PRINTS" id="PR01248">
    <property type="entry name" value="TYPE1KERATIN"/>
</dbReference>
<dbReference type="GeneTree" id="ENSGT00950000182969"/>
<dbReference type="PANTHER" id="PTHR23239:SF378">
    <property type="entry name" value="KERATIN, TYPE I CYTOSKELETAL 47 KDA"/>
    <property type="match status" value="1"/>
</dbReference>
<dbReference type="PROSITE" id="PS00226">
    <property type="entry name" value="IF_ROD_1"/>
    <property type="match status" value="1"/>
</dbReference>
<feature type="coiled-coil region" evidence="5">
    <location>
        <begin position="85"/>
        <end position="112"/>
    </location>
</feature>
<dbReference type="FunFam" id="1.20.5.500:FF:000001">
    <property type="entry name" value="Type II keratin 23"/>
    <property type="match status" value="1"/>
</dbReference>
<dbReference type="Proteomes" id="UP000694569">
    <property type="component" value="Unplaced"/>
</dbReference>
<evidence type="ECO:0000256" key="3">
    <source>
        <dbReference type="ARBA" id="ARBA00023054"/>
    </source>
</evidence>
<sequence length="430" mass="48430">MTDNSILADSYLPWSIIMSFSSRSISQSARFGVAAPVVHKARSVAGASGGFRVSSAGASFKSSGIGAGLNGRENVIFQSNGKETMQNLNDRLANYLDKVRFLEESNSELESKIRLFYEKQSGASQVDFSHYYDIINDLREKIYDTTIDNTKVLLQIDNAKLAAEDFKNKYESELAVRVSVENDIAGLRKALDDLTLRRADLELDIESLKEELIFLKKSHEEEMNALRGQVGGQVNVEMDATPSVDLTKILADMRDQYEGLADKNRREVEAWYLQRTEELSKEVASHSQQIQSSNTQITDLKRTFQGLEIELQTQLSLKAALEGTLGETEGRYCAQLSQLQGMISNVEAQLAELRSDMECQSREYKILMDVKTRLEQEISTYRRLLEGEDSHVSYAFKEAPQTTRQVRTIIEETVDGKVVSSKEKVHKANY</sequence>
<dbReference type="FunFam" id="1.20.5.170:FF:000002">
    <property type="entry name" value="Type I keratin KA11"/>
    <property type="match status" value="1"/>
</dbReference>
<keyword evidence="1" id="KW-0416">Keratin</keyword>
<dbReference type="InterPro" id="IPR002957">
    <property type="entry name" value="Keratin_I"/>
</dbReference>
<dbReference type="Pfam" id="PF00038">
    <property type="entry name" value="Filament"/>
    <property type="match status" value="1"/>
</dbReference>
<evidence type="ECO:0000256" key="5">
    <source>
        <dbReference type="SAM" id="Coils"/>
    </source>
</evidence>
<keyword evidence="3 5" id="KW-0175">Coiled coil</keyword>
<evidence type="ECO:0000313" key="7">
    <source>
        <dbReference type="Ensembl" id="ENSLLEP00000037283.1"/>
    </source>
</evidence>
<evidence type="ECO:0000256" key="1">
    <source>
        <dbReference type="ARBA" id="ARBA00022744"/>
    </source>
</evidence>
<reference evidence="7" key="2">
    <citation type="submission" date="2025-09" db="UniProtKB">
        <authorList>
            <consortium name="Ensembl"/>
        </authorList>
    </citation>
    <scope>IDENTIFICATION</scope>
</reference>
<dbReference type="Gene3D" id="1.20.5.500">
    <property type="entry name" value="Single helix bin"/>
    <property type="match status" value="1"/>
</dbReference>
<feature type="coiled-coil region" evidence="5">
    <location>
        <begin position="336"/>
        <end position="377"/>
    </location>
</feature>
<dbReference type="Gene3D" id="1.20.5.170">
    <property type="match status" value="1"/>
</dbReference>
<dbReference type="GO" id="GO:0005198">
    <property type="term" value="F:structural molecule activity"/>
    <property type="evidence" value="ECO:0007669"/>
    <property type="project" value="InterPro"/>
</dbReference>
<reference evidence="7" key="1">
    <citation type="submission" date="2025-08" db="UniProtKB">
        <authorList>
            <consortium name="Ensembl"/>
        </authorList>
    </citation>
    <scope>IDENTIFICATION</scope>
</reference>
<evidence type="ECO:0000259" key="6">
    <source>
        <dbReference type="PROSITE" id="PS51842"/>
    </source>
</evidence>
<dbReference type="PANTHER" id="PTHR23239">
    <property type="entry name" value="INTERMEDIATE FILAMENT"/>
    <property type="match status" value="1"/>
</dbReference>
<dbReference type="FunFam" id="1.20.5.1160:FF:000002">
    <property type="entry name" value="Type I keratin 10"/>
    <property type="match status" value="1"/>
</dbReference>
<evidence type="ECO:0000313" key="8">
    <source>
        <dbReference type="Proteomes" id="UP000694569"/>
    </source>
</evidence>
<dbReference type="AlphaFoldDB" id="A0A8C5QG46"/>
<keyword evidence="8" id="KW-1185">Reference proteome</keyword>
<dbReference type="PROSITE" id="PS51842">
    <property type="entry name" value="IF_ROD_2"/>
    <property type="match status" value="1"/>
</dbReference>
<comment type="similarity">
    <text evidence="4">Belongs to the intermediate filament family.</text>
</comment>
<feature type="coiled-coil region" evidence="5">
    <location>
        <begin position="177"/>
        <end position="225"/>
    </location>
</feature>
<proteinExistence type="inferred from homology"/>
<dbReference type="SMART" id="SM01391">
    <property type="entry name" value="Filament"/>
    <property type="match status" value="1"/>
</dbReference>